<evidence type="ECO:0000256" key="2">
    <source>
        <dbReference type="ARBA" id="ARBA00022679"/>
    </source>
</evidence>
<dbReference type="InterPro" id="IPR029056">
    <property type="entry name" value="Ribokinase-like"/>
</dbReference>
<evidence type="ECO:0000256" key="3">
    <source>
        <dbReference type="ARBA" id="ARBA00022777"/>
    </source>
</evidence>
<evidence type="ECO:0000256" key="1">
    <source>
        <dbReference type="ARBA" id="ARBA00010688"/>
    </source>
</evidence>
<accession>A0A223KNI7</accession>
<dbReference type="EMBL" id="CP018866">
    <property type="protein sequence ID" value="AST91052.1"/>
    <property type="molecule type" value="Genomic_DNA"/>
</dbReference>
<dbReference type="InterPro" id="IPR050306">
    <property type="entry name" value="PfkB_Carbo_kinase"/>
</dbReference>
<dbReference type="PANTHER" id="PTHR43085:SF41">
    <property type="entry name" value="FRUCTOSELYSINE 6-KINASE"/>
    <property type="match status" value="1"/>
</dbReference>
<keyword evidence="2" id="KW-0808">Transferase</keyword>
<dbReference type="Proteomes" id="UP000215224">
    <property type="component" value="Chromosome"/>
</dbReference>
<proteinExistence type="inferred from homology"/>
<name>A0A223KNI7_9BACI</name>
<evidence type="ECO:0000313" key="6">
    <source>
        <dbReference type="Proteomes" id="UP000215224"/>
    </source>
</evidence>
<dbReference type="Gene3D" id="3.40.1190.20">
    <property type="match status" value="1"/>
</dbReference>
<organism evidence="5 6">
    <name type="scientific">Sutcliffiella cohnii</name>
    <dbReference type="NCBI Taxonomy" id="33932"/>
    <lineage>
        <taxon>Bacteria</taxon>
        <taxon>Bacillati</taxon>
        <taxon>Bacillota</taxon>
        <taxon>Bacilli</taxon>
        <taxon>Bacillales</taxon>
        <taxon>Bacillaceae</taxon>
        <taxon>Sutcliffiella</taxon>
    </lineage>
</organism>
<dbReference type="InterPro" id="IPR011611">
    <property type="entry name" value="PfkB_dom"/>
</dbReference>
<keyword evidence="3 5" id="KW-0418">Kinase</keyword>
<protein>
    <submittedName>
        <fullName evidence="5">Fructoselysine 6-kinase</fullName>
    </submittedName>
</protein>
<keyword evidence="6" id="KW-1185">Reference proteome</keyword>
<reference evidence="5 6" key="1">
    <citation type="submission" date="2016-12" db="EMBL/GenBank/DDBJ databases">
        <title>The whole genome sequencing and assembly of Bacillus cohnii DSM 6307T strain.</title>
        <authorList>
            <person name="Lee Y.-J."/>
            <person name="Yi H."/>
            <person name="Bahn Y.-S."/>
            <person name="Kim J.F."/>
            <person name="Lee D.-W."/>
        </authorList>
    </citation>
    <scope>NUCLEOTIDE SEQUENCE [LARGE SCALE GENOMIC DNA]</scope>
    <source>
        <strain evidence="5 6">DSM 6307</strain>
    </source>
</reference>
<dbReference type="PANTHER" id="PTHR43085">
    <property type="entry name" value="HEXOKINASE FAMILY MEMBER"/>
    <property type="match status" value="1"/>
</dbReference>
<dbReference type="STRING" id="1314751.GCA_001591425_00360"/>
<dbReference type="KEGG" id="bcoh:BC6307_07045"/>
<comment type="similarity">
    <text evidence="1">Belongs to the carbohydrate kinase PfkB family.</text>
</comment>
<evidence type="ECO:0000259" key="4">
    <source>
        <dbReference type="Pfam" id="PF00294"/>
    </source>
</evidence>
<gene>
    <name evidence="5" type="ORF">BC6307_07045</name>
</gene>
<sequence length="280" mass="30933">MRVIGVGDNVVDKYVHKQTMYPGGNALNFSVYAKQLGNEAAYLGVFGNDKAASHIIKTLKSLEIDITHCRQHSGENGYAAVDLVDGDRVFIGGNEGGVQKEHPIILTKDDLEYIQTFEIAHSSIYSDMDSELHKIKETKTLLSYDFSSDYTDEKLRDVCKHVDISLLSCGQLSDEEAINLVKQVHSYGSSLVIGTMGSRGAMVYDGDQLYRQEPHFVKPVDTLGAGDSFFTAFILHYIEGKKNKIYESHGELLRESLRKGAEIAAKTCLVDGAFGYGISF</sequence>
<dbReference type="CDD" id="cd01940">
    <property type="entry name" value="Fructoselysine_kinase_like"/>
    <property type="match status" value="1"/>
</dbReference>
<dbReference type="SUPFAM" id="SSF53613">
    <property type="entry name" value="Ribokinase-like"/>
    <property type="match status" value="1"/>
</dbReference>
<dbReference type="Pfam" id="PF00294">
    <property type="entry name" value="PfkB"/>
    <property type="match status" value="1"/>
</dbReference>
<evidence type="ECO:0000313" key="5">
    <source>
        <dbReference type="EMBL" id="AST91052.1"/>
    </source>
</evidence>
<feature type="domain" description="Carbohydrate kinase PfkB" evidence="4">
    <location>
        <begin position="11"/>
        <end position="273"/>
    </location>
</feature>
<dbReference type="AlphaFoldDB" id="A0A223KNI7"/>
<dbReference type="GO" id="GO:0016301">
    <property type="term" value="F:kinase activity"/>
    <property type="evidence" value="ECO:0007669"/>
    <property type="project" value="UniProtKB-KW"/>
</dbReference>